<gene>
    <name evidence="1" type="ORF">SDC9_173652</name>
</gene>
<dbReference type="EMBL" id="VSSQ01075684">
    <property type="protein sequence ID" value="MPN26228.1"/>
    <property type="molecule type" value="Genomic_DNA"/>
</dbReference>
<accession>A0A645GH17</accession>
<sequence>MLGVINKEMSNGLIINFTSCMGLHGIKIAEYVKTPFFGLIGYSEKLKIAKGKAINELFYTKLSEGKPIQEIIPEIQKELNDNNLYCISTEGYNTITKNKIL</sequence>
<reference evidence="1" key="1">
    <citation type="submission" date="2019-08" db="EMBL/GenBank/DDBJ databases">
        <authorList>
            <person name="Kucharzyk K."/>
            <person name="Murdoch R.W."/>
            <person name="Higgins S."/>
            <person name="Loffler F."/>
        </authorList>
    </citation>
    <scope>NUCLEOTIDE SEQUENCE</scope>
</reference>
<evidence type="ECO:0000313" key="1">
    <source>
        <dbReference type="EMBL" id="MPN26228.1"/>
    </source>
</evidence>
<organism evidence="1">
    <name type="scientific">bioreactor metagenome</name>
    <dbReference type="NCBI Taxonomy" id="1076179"/>
    <lineage>
        <taxon>unclassified sequences</taxon>
        <taxon>metagenomes</taxon>
        <taxon>ecological metagenomes</taxon>
    </lineage>
</organism>
<protein>
    <submittedName>
        <fullName evidence="1">Uncharacterized protein</fullName>
    </submittedName>
</protein>
<comment type="caution">
    <text evidence="1">The sequence shown here is derived from an EMBL/GenBank/DDBJ whole genome shotgun (WGS) entry which is preliminary data.</text>
</comment>
<name>A0A645GH17_9ZZZZ</name>
<dbReference type="AlphaFoldDB" id="A0A645GH17"/>
<proteinExistence type="predicted"/>